<dbReference type="OrthoDB" id="10273425at2759"/>
<organism evidence="1 2">
    <name type="scientific">Nephila pilipes</name>
    <name type="common">Giant wood spider</name>
    <name type="synonym">Nephila maculata</name>
    <dbReference type="NCBI Taxonomy" id="299642"/>
    <lineage>
        <taxon>Eukaryota</taxon>
        <taxon>Metazoa</taxon>
        <taxon>Ecdysozoa</taxon>
        <taxon>Arthropoda</taxon>
        <taxon>Chelicerata</taxon>
        <taxon>Arachnida</taxon>
        <taxon>Araneae</taxon>
        <taxon>Araneomorphae</taxon>
        <taxon>Entelegynae</taxon>
        <taxon>Araneoidea</taxon>
        <taxon>Nephilidae</taxon>
        <taxon>Nephila</taxon>
    </lineage>
</organism>
<keyword evidence="2" id="KW-1185">Reference proteome</keyword>
<accession>A0A8X6NQ74</accession>
<gene>
    <name evidence="1" type="ORF">NPIL_156801</name>
</gene>
<comment type="caution">
    <text evidence="1">The sequence shown here is derived from an EMBL/GenBank/DDBJ whole genome shotgun (WGS) entry which is preliminary data.</text>
</comment>
<dbReference type="EMBL" id="BMAW01107245">
    <property type="protein sequence ID" value="GFT28353.1"/>
    <property type="molecule type" value="Genomic_DNA"/>
</dbReference>
<reference evidence="1" key="1">
    <citation type="submission" date="2020-08" db="EMBL/GenBank/DDBJ databases">
        <title>Multicomponent nature underlies the extraordinary mechanical properties of spider dragline silk.</title>
        <authorList>
            <person name="Kono N."/>
            <person name="Nakamura H."/>
            <person name="Mori M."/>
            <person name="Yoshida Y."/>
            <person name="Ohtoshi R."/>
            <person name="Malay A.D."/>
            <person name="Moran D.A.P."/>
            <person name="Tomita M."/>
            <person name="Numata K."/>
            <person name="Arakawa K."/>
        </authorList>
    </citation>
    <scope>NUCLEOTIDE SEQUENCE</scope>
</reference>
<proteinExistence type="predicted"/>
<name>A0A8X6NQ74_NEPPI</name>
<dbReference type="AlphaFoldDB" id="A0A8X6NQ74"/>
<dbReference type="Proteomes" id="UP000887013">
    <property type="component" value="Unassembled WGS sequence"/>
</dbReference>
<evidence type="ECO:0000313" key="1">
    <source>
        <dbReference type="EMBL" id="GFT28353.1"/>
    </source>
</evidence>
<sequence length="104" mass="11555">MMATPWMQVENRKCNRKGETFFPSLLFYLMGGRLIERTVIGHRARFITPLKGPTLISGVDSIIETRAEQVLADGGGPRIGSSRYDNIGILCKSFFVSVCVNTSE</sequence>
<evidence type="ECO:0000313" key="2">
    <source>
        <dbReference type="Proteomes" id="UP000887013"/>
    </source>
</evidence>
<protein>
    <submittedName>
        <fullName evidence="1">Uncharacterized protein</fullName>
    </submittedName>
</protein>